<evidence type="ECO:0000256" key="2">
    <source>
        <dbReference type="ARBA" id="ARBA00022741"/>
    </source>
</evidence>
<evidence type="ECO:0000259" key="4">
    <source>
        <dbReference type="SMART" id="SM00382"/>
    </source>
</evidence>
<dbReference type="InterPro" id="IPR027417">
    <property type="entry name" value="P-loop_NTPase"/>
</dbReference>
<dbReference type="Proteomes" id="UP000598820">
    <property type="component" value="Unassembled WGS sequence"/>
</dbReference>
<dbReference type="InterPro" id="IPR050221">
    <property type="entry name" value="26S_Proteasome_ATPase"/>
</dbReference>
<dbReference type="RefSeq" id="WP_190886619.1">
    <property type="nucleotide sequence ID" value="NZ_JACWZY010000005.1"/>
</dbReference>
<keyword evidence="2" id="KW-0547">Nucleotide-binding</keyword>
<dbReference type="AlphaFoldDB" id="A0A927AQM3"/>
<proteinExistence type="inferred from homology"/>
<comment type="similarity">
    <text evidence="1">Belongs to the AAA ATPase family.</text>
</comment>
<organism evidence="5 6">
    <name type="scientific">Spirosoma profusum</name>
    <dbReference type="NCBI Taxonomy" id="2771354"/>
    <lineage>
        <taxon>Bacteria</taxon>
        <taxon>Pseudomonadati</taxon>
        <taxon>Bacteroidota</taxon>
        <taxon>Cytophagia</taxon>
        <taxon>Cytophagales</taxon>
        <taxon>Cytophagaceae</taxon>
        <taxon>Spirosoma</taxon>
    </lineage>
</organism>
<reference evidence="5" key="1">
    <citation type="submission" date="2020-09" db="EMBL/GenBank/DDBJ databases">
        <authorList>
            <person name="Kim M.K."/>
        </authorList>
    </citation>
    <scope>NUCLEOTIDE SEQUENCE</scope>
    <source>
        <strain evidence="5">BT702</strain>
    </source>
</reference>
<accession>A0A927AQM3</accession>
<keyword evidence="3 5" id="KW-0067">ATP-binding</keyword>
<evidence type="ECO:0000313" key="6">
    <source>
        <dbReference type="Proteomes" id="UP000598820"/>
    </source>
</evidence>
<dbReference type="EMBL" id="JACWZY010000005">
    <property type="protein sequence ID" value="MBD2700766.1"/>
    <property type="molecule type" value="Genomic_DNA"/>
</dbReference>
<evidence type="ECO:0000256" key="1">
    <source>
        <dbReference type="ARBA" id="ARBA00006914"/>
    </source>
</evidence>
<dbReference type="GO" id="GO:0005524">
    <property type="term" value="F:ATP binding"/>
    <property type="evidence" value="ECO:0007669"/>
    <property type="project" value="UniProtKB-KW"/>
</dbReference>
<protein>
    <submittedName>
        <fullName evidence="5">ATP-binding protein</fullName>
    </submittedName>
</protein>
<dbReference type="Pfam" id="PF00004">
    <property type="entry name" value="AAA"/>
    <property type="match status" value="1"/>
</dbReference>
<dbReference type="InterPro" id="IPR003959">
    <property type="entry name" value="ATPase_AAA_core"/>
</dbReference>
<dbReference type="PANTHER" id="PTHR23073">
    <property type="entry name" value="26S PROTEASOME REGULATORY SUBUNIT"/>
    <property type="match status" value="1"/>
</dbReference>
<dbReference type="SUPFAM" id="SSF52540">
    <property type="entry name" value="P-loop containing nucleoside triphosphate hydrolases"/>
    <property type="match status" value="1"/>
</dbReference>
<evidence type="ECO:0000313" key="5">
    <source>
        <dbReference type="EMBL" id="MBD2700766.1"/>
    </source>
</evidence>
<dbReference type="CDD" id="cd19481">
    <property type="entry name" value="RecA-like_protease"/>
    <property type="match status" value="1"/>
</dbReference>
<gene>
    <name evidence="5" type="ORF">IC229_08965</name>
</gene>
<name>A0A927AQM3_9BACT</name>
<evidence type="ECO:0000256" key="3">
    <source>
        <dbReference type="ARBA" id="ARBA00022840"/>
    </source>
</evidence>
<dbReference type="GO" id="GO:0016887">
    <property type="term" value="F:ATP hydrolysis activity"/>
    <property type="evidence" value="ECO:0007669"/>
    <property type="project" value="InterPro"/>
</dbReference>
<feature type="domain" description="AAA+ ATPase" evidence="4">
    <location>
        <begin position="238"/>
        <end position="370"/>
    </location>
</feature>
<comment type="caution">
    <text evidence="5">The sequence shown here is derived from an EMBL/GenBank/DDBJ whole genome shotgun (WGS) entry which is preliminary data.</text>
</comment>
<dbReference type="Gene3D" id="3.40.50.300">
    <property type="entry name" value="P-loop containing nucleotide triphosphate hydrolases"/>
    <property type="match status" value="1"/>
</dbReference>
<dbReference type="InterPro" id="IPR003593">
    <property type="entry name" value="AAA+_ATPase"/>
</dbReference>
<keyword evidence="6" id="KW-1185">Reference proteome</keyword>
<sequence length="447" mass="50414">MSNYQPPTSSIPVLQAGLDYLEAYICERLNVYFGRTPAFQLPTSPIFDGNSLLATFVIDQNLSAEEFIVLMLALMPHLRPALLTNCLNKYLPQGGDFIELGGVKGTNHRGILPTGDTALFILAGDDLSRRIELQKLFSRTHLFAANGILRLETLKGGEPPMSGRLLIDTDFLYNVLFRTNYVESFSSEFPAELLTTEMAWSDLVLNAATLRQIRELETWIQYNDVLMQEWGMHRQLKPGYRALFHGPPGTGKTLTVTLLGKFTNRPVFRVDLSAVVSKYIGETEKNLSSLFDKAQHKNWILFFDEADAIFSKRTNVKDAHDKYANQEASYLLQRVESYPGIVILASNFKANIDEAFLRRFQSVIYFPMPGTAERSKLWQNAFPVQVALEDSIQPERIAATYELSGSSITNVAHYCCLQALADNTKVITLKNLQKGIEREYAKEGRML</sequence>
<dbReference type="SMART" id="SM00382">
    <property type="entry name" value="AAA"/>
    <property type="match status" value="1"/>
</dbReference>